<keyword evidence="2" id="KW-1185">Reference proteome</keyword>
<dbReference type="EMBL" id="CP061800">
    <property type="protein sequence ID" value="QTA93747.1"/>
    <property type="molecule type" value="Genomic_DNA"/>
</dbReference>
<sequence>MGFIADYPCFSVNVSNPRPPRAGSEKILLMLTDFVDPVILCFQKYRESR</sequence>
<proteinExistence type="predicted"/>
<accession>A0A975GU74</accession>
<evidence type="ECO:0000313" key="1">
    <source>
        <dbReference type="EMBL" id="QTA93747.1"/>
    </source>
</evidence>
<organism evidence="1 2">
    <name type="scientific">Desulfonema magnum</name>
    <dbReference type="NCBI Taxonomy" id="45655"/>
    <lineage>
        <taxon>Bacteria</taxon>
        <taxon>Pseudomonadati</taxon>
        <taxon>Thermodesulfobacteriota</taxon>
        <taxon>Desulfobacteria</taxon>
        <taxon>Desulfobacterales</taxon>
        <taxon>Desulfococcaceae</taxon>
        <taxon>Desulfonema</taxon>
    </lineage>
</organism>
<dbReference type="Proteomes" id="UP000663722">
    <property type="component" value="Chromosome"/>
</dbReference>
<protein>
    <submittedName>
        <fullName evidence="1">Uncharacterized protein</fullName>
    </submittedName>
</protein>
<evidence type="ECO:0000313" key="2">
    <source>
        <dbReference type="Proteomes" id="UP000663722"/>
    </source>
</evidence>
<dbReference type="KEGG" id="dmm:dnm_098510"/>
<dbReference type="AlphaFoldDB" id="A0A975GU74"/>
<gene>
    <name evidence="1" type="ORF">dnm_098510</name>
</gene>
<name>A0A975GU74_9BACT</name>
<reference evidence="1" key="1">
    <citation type="journal article" date="2021" name="Microb. Physiol.">
        <title>Proteogenomic Insights into the Physiology of Marine, Sulfate-Reducing, Filamentous Desulfonema limicola and Desulfonema magnum.</title>
        <authorList>
            <person name="Schnaars V."/>
            <person name="Wohlbrand L."/>
            <person name="Scheve S."/>
            <person name="Hinrichs C."/>
            <person name="Reinhardt R."/>
            <person name="Rabus R."/>
        </authorList>
    </citation>
    <scope>NUCLEOTIDE SEQUENCE</scope>
    <source>
        <strain evidence="1">4be13</strain>
    </source>
</reference>